<sequence>MAISQEVYASLNILYASQAPSASDISLWQTNPSLTSLSWEETVLVFANSDAAKETYPLLAAPGAATDATRKQYVLEVFNNAYGLQEADLDAAEIDYWVNWLGQTNSDGSPADSDGNGIPNILDFPIVLNQFQPPAIQQALLNRAEVALDFAAQFQLQGITSFTEEYYNTSWSILETVTASAASVTAAKDLNILAAQAAAGVGNSAILTAGVDILTANSFLAPTVNNFGEFNATFNSGDKLTGSGTNPTLTVLNTGGATLNTGPVLPTMKGIETLKVVNTDIDVMVPGDANLFVLGANVVGVKNVDLSDSTSGLILSNFQTAVEKVSVSRTAINSDVELGITIAGAALAGSEDTVAVTLDQVGRYSPVTGAAIGFLTLGLNPVSGGNGYEKISIASKGLANAVKALTATGSKEITITGDQDLLIAAALPNTATKLDASALEGDLDVTAGNGTVDFVGGKGDDTFRFLAGTFTATDKVDGGDGANTLVVVAADAETIIAADANIKNIQSLTLSTGGTATKTLRADLIGDKITTVTLAAPTFGDYTIRFAAGANSVNVFEDTSFLATLNVEANGGGNNDSLTFTIDGDDPGTPLLIEKANIDVGNLNLNNTNTPNRSIEQLKLVVNNSGAGTHTIGAITLPQAAGVVETITITGNSSLTIGGAVKAEKLDASGLTEATAGTTGLTMSAPSVSDVGINLTGSTFDDFLIGSDKNDFISGGAGKDTITGGAGADQIKLGDGFDTVRLTDGTAGAVGKLNQQEDYTTVTDFLTGATATTTDQIQVSAFLNGGFIFDQFNGGIVLAGDAVVTSDVAQGAIVDYSTLTANFLRITGTGNITKDNSAQAGFDAAIAGGEITVAAVDIDILTSYYDSANSQMVLGQVDVGGDGKMASGDVFTIISRVTMTAADYNNFGNAQFGTFI</sequence>
<proteinExistence type="predicted"/>
<dbReference type="Gene3D" id="2.150.10.10">
    <property type="entry name" value="Serralysin-like metalloprotease, C-terminal"/>
    <property type="match status" value="1"/>
</dbReference>
<dbReference type="EMBL" id="CP011339">
    <property type="protein sequence ID" value="AKV67017.1"/>
    <property type="molecule type" value="Genomic_DNA"/>
</dbReference>
<keyword evidence="2" id="KW-1185">Reference proteome</keyword>
<dbReference type="InterPro" id="IPR011049">
    <property type="entry name" value="Serralysin-like_metalloprot_C"/>
</dbReference>
<dbReference type="PROSITE" id="PS00330">
    <property type="entry name" value="HEMOLYSIN_CALCIUM"/>
    <property type="match status" value="1"/>
</dbReference>
<protein>
    <submittedName>
        <fullName evidence="1">Hemolysin-type calcium-binding region</fullName>
    </submittedName>
</protein>
<dbReference type="Pfam" id="PF00353">
    <property type="entry name" value="HemolysinCabind"/>
    <property type="match status" value="1"/>
</dbReference>
<dbReference type="SUPFAM" id="SSF51120">
    <property type="entry name" value="beta-Roll"/>
    <property type="match status" value="1"/>
</dbReference>
<dbReference type="InterPro" id="IPR001343">
    <property type="entry name" value="Hemolysn_Ca-bd"/>
</dbReference>
<dbReference type="KEGG" id="mpk:VL20_1886"/>
<dbReference type="GO" id="GO:0005509">
    <property type="term" value="F:calcium ion binding"/>
    <property type="evidence" value="ECO:0007669"/>
    <property type="project" value="InterPro"/>
</dbReference>
<dbReference type="Proteomes" id="UP000068167">
    <property type="component" value="Chromosome"/>
</dbReference>
<evidence type="ECO:0000313" key="2">
    <source>
        <dbReference type="Proteomes" id="UP000068167"/>
    </source>
</evidence>
<accession>A0A0K1RYP5</accession>
<evidence type="ECO:0000313" key="1">
    <source>
        <dbReference type="EMBL" id="AKV67017.1"/>
    </source>
</evidence>
<dbReference type="PATRIC" id="fig|1638788.3.peg.1895"/>
<reference evidence="1 2" key="1">
    <citation type="journal article" date="2016" name="Stand. Genomic Sci.">
        <title>Complete genome sequence and genomic characterization of Microcystis panniformis FACHB 1757 by third-generation sequencing.</title>
        <authorList>
            <person name="Zhang J.Y."/>
            <person name="Guan R."/>
            <person name="Zhang H.J."/>
            <person name="Li H."/>
            <person name="Xiao P."/>
            <person name="Yu G.L."/>
            <person name="Du L."/>
            <person name="Cao D.M."/>
            <person name="Zhu B.C."/>
            <person name="Li R.H."/>
            <person name="Lu Z.H."/>
        </authorList>
    </citation>
    <scope>NUCLEOTIDE SEQUENCE [LARGE SCALE GENOMIC DNA]</scope>
    <source>
        <strain evidence="1 2">FACHB-1757</strain>
    </source>
</reference>
<name>A0A0K1RYP5_9CHRO</name>
<gene>
    <name evidence="1" type="ORF">VL20_1886</name>
</gene>
<dbReference type="AlphaFoldDB" id="A0A0K1RYP5"/>
<organism evidence="1 2">
    <name type="scientific">Microcystis panniformis FACHB-1757</name>
    <dbReference type="NCBI Taxonomy" id="1638788"/>
    <lineage>
        <taxon>Bacteria</taxon>
        <taxon>Bacillati</taxon>
        <taxon>Cyanobacteriota</taxon>
        <taxon>Cyanophyceae</taxon>
        <taxon>Oscillatoriophycideae</taxon>
        <taxon>Chroococcales</taxon>
        <taxon>Microcystaceae</taxon>
        <taxon>Microcystis</taxon>
    </lineage>
</organism>
<dbReference type="InterPro" id="IPR018511">
    <property type="entry name" value="Hemolysin-typ_Ca-bd_CS"/>
</dbReference>
<dbReference type="RefSeq" id="WP_052276134.1">
    <property type="nucleotide sequence ID" value="NZ_CP011339.1"/>
</dbReference>